<dbReference type="Proteomes" id="UP000550260">
    <property type="component" value="Unassembled WGS sequence"/>
</dbReference>
<dbReference type="AlphaFoldDB" id="A0A8E2B205"/>
<evidence type="ECO:0000313" key="3">
    <source>
        <dbReference type="Proteomes" id="UP000550260"/>
    </source>
</evidence>
<evidence type="ECO:0000313" key="2">
    <source>
        <dbReference type="EMBL" id="MBB2499876.1"/>
    </source>
</evidence>
<feature type="transmembrane region" description="Helical" evidence="1">
    <location>
        <begin position="7"/>
        <end position="31"/>
    </location>
</feature>
<evidence type="ECO:0000256" key="1">
    <source>
        <dbReference type="SAM" id="Phobius"/>
    </source>
</evidence>
<accession>A0A8E2B205</accession>
<gene>
    <name evidence="2" type="ORF">H5411_12165</name>
</gene>
<comment type="caution">
    <text evidence="2">The sequence shown here is derived from an EMBL/GenBank/DDBJ whole genome shotgun (WGS) entry which is preliminary data.</text>
</comment>
<protein>
    <submittedName>
        <fullName evidence="2">Uncharacterized protein</fullName>
    </submittedName>
</protein>
<proteinExistence type="predicted"/>
<dbReference type="EMBL" id="JACJHR010000013">
    <property type="protein sequence ID" value="MBB2499876.1"/>
    <property type="molecule type" value="Genomic_DNA"/>
</dbReference>
<reference evidence="2 3" key="1">
    <citation type="submission" date="2020-08" db="EMBL/GenBank/DDBJ databases">
        <title>Amycolatopsis echigonensis JCM 21831.</title>
        <authorList>
            <person name="Tedsree N."/>
            <person name="Kuncharoen N."/>
            <person name="Likhitwitayawuid K."/>
            <person name="Tanasupawat S."/>
        </authorList>
    </citation>
    <scope>NUCLEOTIDE SEQUENCE [LARGE SCALE GENOMIC DNA]</scope>
    <source>
        <strain evidence="2 3">JCM 21831</strain>
    </source>
</reference>
<feature type="transmembrane region" description="Helical" evidence="1">
    <location>
        <begin position="132"/>
        <end position="153"/>
    </location>
</feature>
<keyword evidence="1" id="KW-0812">Transmembrane</keyword>
<feature type="transmembrane region" description="Helical" evidence="1">
    <location>
        <begin position="51"/>
        <end position="74"/>
    </location>
</feature>
<feature type="transmembrane region" description="Helical" evidence="1">
    <location>
        <begin position="159"/>
        <end position="177"/>
    </location>
</feature>
<keyword evidence="1" id="KW-1133">Transmembrane helix</keyword>
<sequence>MDRRVTFAIGLFDLFTYAIPGALHLAVLAYLAERLHWVDVGAVARGPGAVVVIGIVVASYLLGYLAYPLGARAARLLPRRRKRNAREEFLRRNPSARGQAFVEADSFLLLSALQLHDADAAMEATRLRTAGLMLRNSSPAMAFGFVASVVELIVGPHRVFAACAGVLFAVAGPALIAQGRLMTHWASVKTLELSFWVPEVEETLAARQKTERP</sequence>
<name>A0A8E2B205_9PSEU</name>
<keyword evidence="1" id="KW-0472">Membrane</keyword>
<organism evidence="2 3">
    <name type="scientific">Amycolatopsis echigonensis</name>
    <dbReference type="NCBI Taxonomy" id="2576905"/>
    <lineage>
        <taxon>Bacteria</taxon>
        <taxon>Bacillati</taxon>
        <taxon>Actinomycetota</taxon>
        <taxon>Actinomycetes</taxon>
        <taxon>Pseudonocardiales</taxon>
        <taxon>Pseudonocardiaceae</taxon>
        <taxon>Amycolatopsis</taxon>
    </lineage>
</organism>